<keyword evidence="2" id="KW-1185">Reference proteome</keyword>
<evidence type="ECO:0000313" key="1">
    <source>
        <dbReference type="EMBL" id="GBG31433.1"/>
    </source>
</evidence>
<sequence length="199" mass="22560">MQKFVEIRFSKHLTETPEAIHQGYSKRLSYARHKSIMNGKRNFEEEAAQEASIAALAPKDWLCSLWEYKFTLKQDRGTALGQGDLCFLHHLGIAGQWAALVVETKHLKGKKSDKEKREKVTEQAKKYLDLTRRIFDAENVPIVFGLAVITWDNYGRDLRALDDTILCSDHGSHTGLQELRRAHPGCDFPESLFAASTSA</sequence>
<proteinExistence type="predicted"/>
<gene>
    <name evidence="1" type="ORF">FCC1311_076572</name>
</gene>
<name>A0A2R5GS11_9STRA</name>
<reference evidence="1 2" key="1">
    <citation type="submission" date="2017-12" db="EMBL/GenBank/DDBJ databases">
        <title>Sequencing, de novo assembly and annotation of complete genome of a new Thraustochytrid species, strain FCC1311.</title>
        <authorList>
            <person name="Sedici K."/>
            <person name="Godart F."/>
            <person name="Aiese Cigliano R."/>
            <person name="Sanseverino W."/>
            <person name="Barakat M."/>
            <person name="Ortet P."/>
            <person name="Marechal E."/>
            <person name="Cagnac O."/>
            <person name="Amato A."/>
        </authorList>
    </citation>
    <scope>NUCLEOTIDE SEQUENCE [LARGE SCALE GENOMIC DNA]</scope>
</reference>
<dbReference type="Proteomes" id="UP000241890">
    <property type="component" value="Unassembled WGS sequence"/>
</dbReference>
<dbReference type="AlphaFoldDB" id="A0A2R5GS11"/>
<comment type="caution">
    <text evidence="1">The sequence shown here is derived from an EMBL/GenBank/DDBJ whole genome shotgun (WGS) entry which is preliminary data.</text>
</comment>
<organism evidence="1 2">
    <name type="scientific">Hondaea fermentalgiana</name>
    <dbReference type="NCBI Taxonomy" id="2315210"/>
    <lineage>
        <taxon>Eukaryota</taxon>
        <taxon>Sar</taxon>
        <taxon>Stramenopiles</taxon>
        <taxon>Bigyra</taxon>
        <taxon>Labyrinthulomycetes</taxon>
        <taxon>Thraustochytrida</taxon>
        <taxon>Thraustochytriidae</taxon>
        <taxon>Hondaea</taxon>
    </lineage>
</organism>
<dbReference type="InParanoid" id="A0A2R5GS11"/>
<accession>A0A2R5GS11</accession>
<evidence type="ECO:0000313" key="2">
    <source>
        <dbReference type="Proteomes" id="UP000241890"/>
    </source>
</evidence>
<protein>
    <submittedName>
        <fullName evidence="1">Uncharacterized protein</fullName>
    </submittedName>
</protein>
<dbReference type="EMBL" id="BEYU01000097">
    <property type="protein sequence ID" value="GBG31433.1"/>
    <property type="molecule type" value="Genomic_DNA"/>
</dbReference>